<reference evidence="1 2" key="1">
    <citation type="submission" date="2018-09" db="EMBL/GenBank/DDBJ databases">
        <authorList>
            <person name="Zhu H."/>
        </authorList>
    </citation>
    <scope>NUCLEOTIDE SEQUENCE [LARGE SCALE GENOMIC DNA]</scope>
    <source>
        <strain evidence="1 2">K1S02-6</strain>
    </source>
</reference>
<gene>
    <name evidence="1" type="ORF">D3879_14760</name>
</gene>
<accession>A0A418XEV9</accession>
<proteinExistence type="predicted"/>
<dbReference type="AlphaFoldDB" id="A0A418XEV9"/>
<keyword evidence="2" id="KW-1185">Reference proteome</keyword>
<evidence type="ECO:0000313" key="1">
    <source>
        <dbReference type="EMBL" id="RJG10937.1"/>
    </source>
</evidence>
<dbReference type="Gene3D" id="3.30.50.20">
    <property type="entry name" value="prophage-derive protein ybcO"/>
    <property type="match status" value="1"/>
</dbReference>
<dbReference type="Proteomes" id="UP000284021">
    <property type="component" value="Unassembled WGS sequence"/>
</dbReference>
<dbReference type="InterPro" id="IPR010774">
    <property type="entry name" value="YbcO"/>
</dbReference>
<protein>
    <submittedName>
        <fullName evidence="1">DUF1364 domain-containing protein</fullName>
    </submittedName>
</protein>
<evidence type="ECO:0000313" key="2">
    <source>
        <dbReference type="Proteomes" id="UP000284021"/>
    </source>
</evidence>
<dbReference type="OrthoDB" id="7068425at2"/>
<sequence>MSKLTKLARDRECQVRLVGICNRDPATTVLAHYRLAGTCGMGVKPNNLQGAWACSACHDACDGRAKTGYSQDELRLMHLEGVMRTIDILVREGSVAA</sequence>
<dbReference type="EMBL" id="QYUR01000003">
    <property type="protein sequence ID" value="RJG10937.1"/>
    <property type="molecule type" value="Genomic_DNA"/>
</dbReference>
<name>A0A418XEV9_9PSED</name>
<comment type="caution">
    <text evidence="1">The sequence shown here is derived from an EMBL/GenBank/DDBJ whole genome shotgun (WGS) entry which is preliminary data.</text>
</comment>
<dbReference type="Pfam" id="PF07102">
    <property type="entry name" value="YbcO"/>
    <property type="match status" value="1"/>
</dbReference>
<organism evidence="1 2">
    <name type="scientific">Pseudomonas cavernicola</name>
    <dbReference type="NCBI Taxonomy" id="2320866"/>
    <lineage>
        <taxon>Bacteria</taxon>
        <taxon>Pseudomonadati</taxon>
        <taxon>Pseudomonadota</taxon>
        <taxon>Gammaproteobacteria</taxon>
        <taxon>Pseudomonadales</taxon>
        <taxon>Pseudomonadaceae</taxon>
        <taxon>Pseudomonas</taxon>
    </lineage>
</organism>
<dbReference type="RefSeq" id="WP_119955069.1">
    <property type="nucleotide sequence ID" value="NZ_QYUR01000003.1"/>
</dbReference>